<evidence type="ECO:0000256" key="8">
    <source>
        <dbReference type="RuleBase" id="RU000589"/>
    </source>
</evidence>
<dbReference type="Proteomes" id="UP000593564">
    <property type="component" value="Unassembled WGS sequence"/>
</dbReference>
<dbReference type="Gene3D" id="2.160.20.10">
    <property type="entry name" value="Single-stranded right-handed beta-helix, Pectin lyase-like"/>
    <property type="match status" value="1"/>
</dbReference>
<dbReference type="InterPro" id="IPR000070">
    <property type="entry name" value="Pectinesterase_cat"/>
</dbReference>
<keyword evidence="4 8" id="KW-0063">Aspartyl esterase</keyword>
<evidence type="ECO:0000256" key="7">
    <source>
        <dbReference type="PROSITE-ProRule" id="PRU10040"/>
    </source>
</evidence>
<dbReference type="GO" id="GO:0030599">
    <property type="term" value="F:pectinesterase activity"/>
    <property type="evidence" value="ECO:0007669"/>
    <property type="project" value="UniProtKB-UniRule"/>
</dbReference>
<dbReference type="SUPFAM" id="SSF51126">
    <property type="entry name" value="Pectin lyase-like"/>
    <property type="match status" value="1"/>
</dbReference>
<keyword evidence="8" id="KW-0732">Signal</keyword>
<dbReference type="EMBL" id="JACBKZ010000012">
    <property type="protein sequence ID" value="KAF5937510.1"/>
    <property type="molecule type" value="Genomic_DNA"/>
</dbReference>
<dbReference type="PROSITE" id="PS00503">
    <property type="entry name" value="PECTINESTERASE_2"/>
    <property type="match status" value="1"/>
</dbReference>
<dbReference type="InterPro" id="IPR035513">
    <property type="entry name" value="Invertase/methylesterase_inhib"/>
</dbReference>
<evidence type="ECO:0000256" key="6">
    <source>
        <dbReference type="ARBA" id="ARBA00047928"/>
    </source>
</evidence>
<dbReference type="PANTHER" id="PTHR31707">
    <property type="entry name" value="PECTINESTERASE"/>
    <property type="match status" value="1"/>
</dbReference>
<dbReference type="Gene3D" id="1.20.140.40">
    <property type="entry name" value="Invertase/pectin methylesterase inhibitor family protein"/>
    <property type="match status" value="1"/>
</dbReference>
<evidence type="ECO:0000259" key="9">
    <source>
        <dbReference type="Pfam" id="PF01095"/>
    </source>
</evidence>
<gene>
    <name evidence="10" type="ORF">HYC85_025016</name>
</gene>
<evidence type="ECO:0000256" key="4">
    <source>
        <dbReference type="ARBA" id="ARBA00023085"/>
    </source>
</evidence>
<dbReference type="SUPFAM" id="SSF101148">
    <property type="entry name" value="Plant invertase/pectin methylesterase inhibitor"/>
    <property type="match status" value="1"/>
</dbReference>
<dbReference type="Pfam" id="PF01095">
    <property type="entry name" value="Pectinesterase"/>
    <property type="match status" value="2"/>
</dbReference>
<evidence type="ECO:0000256" key="5">
    <source>
        <dbReference type="ARBA" id="ARBA00023316"/>
    </source>
</evidence>
<reference evidence="11" key="1">
    <citation type="journal article" date="2020" name="Nat. Commun.">
        <title>Genome assembly of wild tea tree DASZ reveals pedigree and selection history of tea varieties.</title>
        <authorList>
            <person name="Zhang W."/>
            <person name="Zhang Y."/>
            <person name="Qiu H."/>
            <person name="Guo Y."/>
            <person name="Wan H."/>
            <person name="Zhang X."/>
            <person name="Scossa F."/>
            <person name="Alseekh S."/>
            <person name="Zhang Q."/>
            <person name="Wang P."/>
            <person name="Xu L."/>
            <person name="Schmidt M.H."/>
            <person name="Jia X."/>
            <person name="Li D."/>
            <person name="Zhu A."/>
            <person name="Guo F."/>
            <person name="Chen W."/>
            <person name="Ni D."/>
            <person name="Usadel B."/>
            <person name="Fernie A.R."/>
            <person name="Wen W."/>
        </authorList>
    </citation>
    <scope>NUCLEOTIDE SEQUENCE [LARGE SCALE GENOMIC DNA]</scope>
    <source>
        <strain evidence="11">cv. G240</strain>
    </source>
</reference>
<feature type="signal peptide" evidence="8">
    <location>
        <begin position="1"/>
        <end position="17"/>
    </location>
</feature>
<dbReference type="EC" id="3.1.1.11" evidence="2 8"/>
<keyword evidence="5" id="KW-0961">Cell wall biogenesis/degradation</keyword>
<comment type="pathway">
    <text evidence="1 8">Glycan metabolism; pectin degradation; 2-dehydro-3-deoxy-D-gluconate from pectin: step 1/5.</text>
</comment>
<comment type="caution">
    <text evidence="10">The sequence shown here is derived from an EMBL/GenBank/DDBJ whole genome shotgun (WGS) entry which is preliminary data.</text>
</comment>
<dbReference type="AlphaFoldDB" id="A0A7J7G9R0"/>
<accession>A0A7J7G9R0</accession>
<reference evidence="10 11" key="2">
    <citation type="submission" date="2020-07" db="EMBL/GenBank/DDBJ databases">
        <title>Genome assembly of wild tea tree DASZ reveals pedigree and selection history of tea varieties.</title>
        <authorList>
            <person name="Zhang W."/>
        </authorList>
    </citation>
    <scope>NUCLEOTIDE SEQUENCE [LARGE SCALE GENOMIC DNA]</scope>
    <source>
        <strain evidence="11">cv. G240</strain>
        <tissue evidence="10">Leaf</tissue>
    </source>
</reference>
<comment type="catalytic activity">
    <reaction evidence="6 8">
        <text>[(1-&gt;4)-alpha-D-galacturonosyl methyl ester](n) + n H2O = [(1-&gt;4)-alpha-D-galacturonosyl](n) + n methanol + n H(+)</text>
        <dbReference type="Rhea" id="RHEA:22380"/>
        <dbReference type="Rhea" id="RHEA-COMP:14570"/>
        <dbReference type="Rhea" id="RHEA-COMP:14573"/>
        <dbReference type="ChEBI" id="CHEBI:15377"/>
        <dbReference type="ChEBI" id="CHEBI:15378"/>
        <dbReference type="ChEBI" id="CHEBI:17790"/>
        <dbReference type="ChEBI" id="CHEBI:140522"/>
        <dbReference type="ChEBI" id="CHEBI:140523"/>
        <dbReference type="EC" id="3.1.1.11"/>
    </reaction>
</comment>
<organism evidence="10 11">
    <name type="scientific">Camellia sinensis</name>
    <name type="common">Tea plant</name>
    <name type="synonym">Thea sinensis</name>
    <dbReference type="NCBI Taxonomy" id="4442"/>
    <lineage>
        <taxon>Eukaryota</taxon>
        <taxon>Viridiplantae</taxon>
        <taxon>Streptophyta</taxon>
        <taxon>Embryophyta</taxon>
        <taxon>Tracheophyta</taxon>
        <taxon>Spermatophyta</taxon>
        <taxon>Magnoliopsida</taxon>
        <taxon>eudicotyledons</taxon>
        <taxon>Gunneridae</taxon>
        <taxon>Pentapetalae</taxon>
        <taxon>asterids</taxon>
        <taxon>Ericales</taxon>
        <taxon>Theaceae</taxon>
        <taxon>Camellia</taxon>
    </lineage>
</organism>
<name>A0A7J7G9R0_CAMSI</name>
<feature type="domain" description="Pectinesterase catalytic" evidence="9">
    <location>
        <begin position="264"/>
        <end position="344"/>
    </location>
</feature>
<feature type="active site" evidence="7">
    <location>
        <position position="327"/>
    </location>
</feature>
<evidence type="ECO:0000256" key="1">
    <source>
        <dbReference type="ARBA" id="ARBA00005184"/>
    </source>
</evidence>
<keyword evidence="11" id="KW-1185">Reference proteome</keyword>
<evidence type="ECO:0000256" key="2">
    <source>
        <dbReference type="ARBA" id="ARBA00013229"/>
    </source>
</evidence>
<dbReference type="InterPro" id="IPR012334">
    <property type="entry name" value="Pectin_lyas_fold"/>
</dbReference>
<evidence type="ECO:0000256" key="3">
    <source>
        <dbReference type="ARBA" id="ARBA00022801"/>
    </source>
</evidence>
<dbReference type="GO" id="GO:0045490">
    <property type="term" value="P:pectin catabolic process"/>
    <property type="evidence" value="ECO:0007669"/>
    <property type="project" value="UniProtKB-UniRule"/>
</dbReference>
<evidence type="ECO:0000313" key="11">
    <source>
        <dbReference type="Proteomes" id="UP000593564"/>
    </source>
</evidence>
<evidence type="ECO:0000313" key="10">
    <source>
        <dbReference type="EMBL" id="KAF5937510.1"/>
    </source>
</evidence>
<keyword evidence="3 8" id="KW-0378">Hydrolase</keyword>
<feature type="domain" description="Pectinesterase catalytic" evidence="9">
    <location>
        <begin position="383"/>
        <end position="456"/>
    </location>
</feature>
<feature type="chain" id="PRO_5029933831" description="Pectinesterase" evidence="8">
    <location>
        <begin position="18"/>
        <end position="479"/>
    </location>
</feature>
<proteinExistence type="predicted"/>
<dbReference type="InterPro" id="IPR033131">
    <property type="entry name" value="Pectinesterase_Asp_AS"/>
</dbReference>
<protein>
    <recommendedName>
        <fullName evidence="2 8">Pectinesterase</fullName>
        <ecNumber evidence="2 8">3.1.1.11</ecNumber>
    </recommendedName>
</protein>
<dbReference type="UniPathway" id="UPA00545">
    <property type="reaction ID" value="UER00823"/>
</dbReference>
<sequence>MVGKVVASLASSMLVVGIVIGVAVVNRNGSSNNGDNASVSIKAITKSVKVDASKDPRQHMAVEDCKELLQYANDDLQDSFSMSAIDYVHAHLSEASTLSHLTTNSTAFHGECHNQACYQPCRALLFLKAVITLVECSLRKLVVAAIIVVAVISCSKLNDKTNNIKDGGADKMPPRLGCRKYCLCNLVASVFSFPQQLQMVVVLTLLGMAVASTLLEMATLGQSASAIWPSQVLPLRLSCVGFFFPLATSDGFGTEDIRNGGAEAKFIVEGMGFHNTAGPKGHQAVAYLSSSDMSAHFNCRFEGYQDTLYYISNRQFYRNCVITGTVDFIFGVGTALIQDSVITAILKGMPLPGWFSKNARLSQNDNSSPIGSRYVPFSVALRNVTTTAIMESEIGDLIQPEGWMIWEGKNNHKTAIVAEYGNWGTGANTNKRVKWNKFRVITERNEALRYTASIHLEAGKDPLKWVRSTGVPVDLRLTK</sequence>
<dbReference type="GO" id="GO:0042545">
    <property type="term" value="P:cell wall modification"/>
    <property type="evidence" value="ECO:0007669"/>
    <property type="project" value="UniProtKB-UniRule"/>
</dbReference>
<dbReference type="InterPro" id="IPR011050">
    <property type="entry name" value="Pectin_lyase_fold/virulence"/>
</dbReference>